<keyword evidence="1" id="KW-0472">Membrane</keyword>
<feature type="transmembrane region" description="Helical" evidence="1">
    <location>
        <begin position="6"/>
        <end position="30"/>
    </location>
</feature>
<dbReference type="GeneID" id="60239099"/>
<dbReference type="EMBL" id="MT610900">
    <property type="protein sequence ID" value="QOH91225.1"/>
    <property type="molecule type" value="Genomic_DNA"/>
</dbReference>
<keyword evidence="1" id="KW-1133">Transmembrane helix</keyword>
<dbReference type="AlphaFoldDB" id="A0A7L8XGH2"/>
<sequence length="50" mass="6343">MPQMSPLWWVLLSMFFILSIYLMLCLIYYVSSFFVFKRFSFKLNHFFWSW</sequence>
<geneLocation type="mitochondrion" evidence="2"/>
<evidence type="ECO:0000256" key="1">
    <source>
        <dbReference type="SAM" id="Phobius"/>
    </source>
</evidence>
<dbReference type="RefSeq" id="YP_009946911.1">
    <property type="nucleotide sequence ID" value="NC_051528.1"/>
</dbReference>
<protein>
    <submittedName>
        <fullName evidence="2">ATP synthase F0 subunit 8</fullName>
    </submittedName>
</protein>
<name>A0A7L8XGH2_9HEMI</name>
<gene>
    <name evidence="2" type="primary">ATP8</name>
</gene>
<accession>A0A7L8XGH2</accession>
<keyword evidence="2" id="KW-0496">Mitochondrion</keyword>
<keyword evidence="1" id="KW-0812">Transmembrane</keyword>
<reference evidence="2" key="1">
    <citation type="journal article" date="2020" name="Insects">
        <title>Characterization of Two Complete Mitochondrial Genomes of Ledrinae (Hemiptera: Cicadellidae) and Phylogenetic Analysis.</title>
        <authorList>
            <person name="Huang W."/>
            <person name="Zhang Y."/>
        </authorList>
    </citation>
    <scope>NUCLEOTIDE SEQUENCE</scope>
</reference>
<evidence type="ECO:0000313" key="2">
    <source>
        <dbReference type="EMBL" id="QOH91225.1"/>
    </source>
</evidence>
<organism evidence="2">
    <name type="scientific">Tituria sagittata</name>
    <dbReference type="NCBI Taxonomy" id="2777317"/>
    <lineage>
        <taxon>Eukaryota</taxon>
        <taxon>Metazoa</taxon>
        <taxon>Ecdysozoa</taxon>
        <taxon>Arthropoda</taxon>
        <taxon>Hexapoda</taxon>
        <taxon>Insecta</taxon>
        <taxon>Pterygota</taxon>
        <taxon>Neoptera</taxon>
        <taxon>Paraneoptera</taxon>
        <taxon>Hemiptera</taxon>
        <taxon>Auchenorrhyncha</taxon>
        <taxon>Membracoidea</taxon>
        <taxon>Cicadellidae</taxon>
        <taxon>Ledrinae</taxon>
        <taxon>Tituria</taxon>
    </lineage>
</organism>
<dbReference type="CTD" id="4509"/>
<proteinExistence type="predicted"/>